<sequence length="139" mass="15810">MLIWESEPMTRSNAVEHLEMLGGVVVIQGRVLQLSLLEHHFAFRWTDEPDVWVLQKLEEAPELANLYIDASASNVQQAYWLEQSRTLPFEYAAMGNADAAFQYHRQRVEPPVGQAQVERILISLRASDSLGALVCEYIP</sequence>
<dbReference type="Proteomes" id="UP001159257">
    <property type="component" value="Unassembled WGS sequence"/>
</dbReference>
<reference evidence="1 2" key="1">
    <citation type="submission" date="2017-05" db="EMBL/GenBank/DDBJ databases">
        <authorList>
            <person name="Varghese N."/>
            <person name="Submissions S."/>
        </authorList>
    </citation>
    <scope>NUCLEOTIDE SEQUENCE [LARGE SCALE GENOMIC DNA]</scope>
    <source>
        <strain evidence="1 2">CGMCC 1.7287</strain>
    </source>
</reference>
<comment type="caution">
    <text evidence="1">The sequence shown here is derived from an EMBL/GenBank/DDBJ whole genome shotgun (WGS) entry which is preliminary data.</text>
</comment>
<organism evidence="1 2">
    <name type="scientific">Marinobacterium sediminicola</name>
    <dbReference type="NCBI Taxonomy" id="518898"/>
    <lineage>
        <taxon>Bacteria</taxon>
        <taxon>Pseudomonadati</taxon>
        <taxon>Pseudomonadota</taxon>
        <taxon>Gammaproteobacteria</taxon>
        <taxon>Oceanospirillales</taxon>
        <taxon>Oceanospirillaceae</taxon>
        <taxon>Marinobacterium</taxon>
    </lineage>
</organism>
<protein>
    <submittedName>
        <fullName evidence="1">Uncharacterized protein</fullName>
    </submittedName>
</protein>
<name>A0ABY1S296_9GAMM</name>
<gene>
    <name evidence="1" type="ORF">SAMN04487964_110102</name>
</gene>
<dbReference type="RefSeq" id="WP_239040999.1">
    <property type="nucleotide sequence ID" value="NZ_BAAAEY010000010.1"/>
</dbReference>
<evidence type="ECO:0000313" key="2">
    <source>
        <dbReference type="Proteomes" id="UP001159257"/>
    </source>
</evidence>
<evidence type="ECO:0000313" key="1">
    <source>
        <dbReference type="EMBL" id="SMR75565.1"/>
    </source>
</evidence>
<keyword evidence="2" id="KW-1185">Reference proteome</keyword>
<proteinExistence type="predicted"/>
<dbReference type="EMBL" id="FXWV01000010">
    <property type="protein sequence ID" value="SMR75565.1"/>
    <property type="molecule type" value="Genomic_DNA"/>
</dbReference>
<accession>A0ABY1S296</accession>